<organism evidence="1 2">
    <name type="scientific">Anaerobacillus alkaliphilus</name>
    <dbReference type="NCBI Taxonomy" id="1548597"/>
    <lineage>
        <taxon>Bacteria</taxon>
        <taxon>Bacillati</taxon>
        <taxon>Bacillota</taxon>
        <taxon>Bacilli</taxon>
        <taxon>Bacillales</taxon>
        <taxon>Bacillaceae</taxon>
        <taxon>Anaerobacillus</taxon>
    </lineage>
</organism>
<evidence type="ECO:0000313" key="1">
    <source>
        <dbReference type="EMBL" id="RXI97875.1"/>
    </source>
</evidence>
<dbReference type="Pfam" id="PF25846">
    <property type="entry name" value="YmzB"/>
    <property type="match status" value="1"/>
</dbReference>
<gene>
    <name evidence="1" type="ORF">DS745_16075</name>
</gene>
<dbReference type="EMBL" id="QOUX01000046">
    <property type="protein sequence ID" value="RXI97875.1"/>
    <property type="molecule type" value="Genomic_DNA"/>
</dbReference>
<dbReference type="Proteomes" id="UP000290649">
    <property type="component" value="Unassembled WGS sequence"/>
</dbReference>
<comment type="caution">
    <text evidence="1">The sequence shown here is derived from an EMBL/GenBank/DDBJ whole genome shotgun (WGS) entry which is preliminary data.</text>
</comment>
<protein>
    <submittedName>
        <fullName evidence="1">Uncharacterized protein</fullName>
    </submittedName>
</protein>
<reference evidence="1 2" key="1">
    <citation type="journal article" date="2019" name="Int. J. Syst. Evol. Microbiol.">
        <title>Anaerobacillus alkaliphilus sp. nov., a novel alkaliphilic and moderately halophilic bacterium.</title>
        <authorList>
            <person name="Borsodi A.K."/>
            <person name="Aszalos J.M."/>
            <person name="Bihari P."/>
            <person name="Nagy I."/>
            <person name="Schumann P."/>
            <person name="Sproer C."/>
            <person name="Kovacs A.L."/>
            <person name="Boka K."/>
            <person name="Dobosy P."/>
            <person name="Ovari M."/>
            <person name="Szili-Kovacs T."/>
            <person name="Toth E."/>
        </authorList>
    </citation>
    <scope>NUCLEOTIDE SEQUENCE [LARGE SCALE GENOMIC DNA]</scope>
    <source>
        <strain evidence="1 2">B16-10</strain>
    </source>
</reference>
<dbReference type="OrthoDB" id="2966929at2"/>
<dbReference type="RefSeq" id="WP_129079240.1">
    <property type="nucleotide sequence ID" value="NZ_QOUX01000046.1"/>
</dbReference>
<accession>A0A4Q0VPN3</accession>
<dbReference type="AlphaFoldDB" id="A0A4Q0VPN3"/>
<name>A0A4Q0VPN3_9BACI</name>
<proteinExistence type="predicted"/>
<sequence>MSEMTNKSIEFLLKELNSWVGSEITIEKEELNDLDKNTIALSGVEIVRQLEDDDDYVDPYTIQLQGHGSVIKDDRSSVDLPLDSYELPLHQLESIEASAELLTIKTDRAKYTLKK</sequence>
<evidence type="ECO:0000313" key="2">
    <source>
        <dbReference type="Proteomes" id="UP000290649"/>
    </source>
</evidence>
<keyword evidence="2" id="KW-1185">Reference proteome</keyword>
<dbReference type="InterPro" id="IPR058926">
    <property type="entry name" value="YmzB-like"/>
</dbReference>